<name>A0A0A9DX71_ARUDO</name>
<organism evidence="1">
    <name type="scientific">Arundo donax</name>
    <name type="common">Giant reed</name>
    <name type="synonym">Donax arundinaceus</name>
    <dbReference type="NCBI Taxonomy" id="35708"/>
    <lineage>
        <taxon>Eukaryota</taxon>
        <taxon>Viridiplantae</taxon>
        <taxon>Streptophyta</taxon>
        <taxon>Embryophyta</taxon>
        <taxon>Tracheophyta</taxon>
        <taxon>Spermatophyta</taxon>
        <taxon>Magnoliopsida</taxon>
        <taxon>Liliopsida</taxon>
        <taxon>Poales</taxon>
        <taxon>Poaceae</taxon>
        <taxon>PACMAD clade</taxon>
        <taxon>Arundinoideae</taxon>
        <taxon>Arundineae</taxon>
        <taxon>Arundo</taxon>
    </lineage>
</organism>
<accession>A0A0A9DX71</accession>
<dbReference type="AlphaFoldDB" id="A0A0A9DX71"/>
<evidence type="ECO:0000313" key="1">
    <source>
        <dbReference type="EMBL" id="JAD93119.1"/>
    </source>
</evidence>
<protein>
    <submittedName>
        <fullName evidence="1">Uncharacterized protein</fullName>
    </submittedName>
</protein>
<reference evidence="1" key="2">
    <citation type="journal article" date="2015" name="Data Brief">
        <title>Shoot transcriptome of the giant reed, Arundo donax.</title>
        <authorList>
            <person name="Barrero R.A."/>
            <person name="Guerrero F.D."/>
            <person name="Moolhuijzen P."/>
            <person name="Goolsby J.A."/>
            <person name="Tidwell J."/>
            <person name="Bellgard S.E."/>
            <person name="Bellgard M.I."/>
        </authorList>
    </citation>
    <scope>NUCLEOTIDE SEQUENCE</scope>
    <source>
        <tissue evidence="1">Shoot tissue taken approximately 20 cm above the soil surface</tissue>
    </source>
</reference>
<reference evidence="1" key="1">
    <citation type="submission" date="2014-09" db="EMBL/GenBank/DDBJ databases">
        <authorList>
            <person name="Magalhaes I.L.F."/>
            <person name="Oliveira U."/>
            <person name="Santos F.R."/>
            <person name="Vidigal T.H.D.A."/>
            <person name="Brescovit A.D."/>
            <person name="Santos A.J."/>
        </authorList>
    </citation>
    <scope>NUCLEOTIDE SEQUENCE</scope>
    <source>
        <tissue evidence="1">Shoot tissue taken approximately 20 cm above the soil surface</tissue>
    </source>
</reference>
<sequence>MQCIMWIKSTHQITYICKLLANDQLGMGFRLGQLFCSVDGGWKLVHSVKSVILL</sequence>
<proteinExistence type="predicted"/>
<dbReference type="EMBL" id="GBRH01204776">
    <property type="protein sequence ID" value="JAD93119.1"/>
    <property type="molecule type" value="Transcribed_RNA"/>
</dbReference>